<evidence type="ECO:0000259" key="3">
    <source>
        <dbReference type="SMART" id="SM00047"/>
    </source>
</evidence>
<dbReference type="Gene3D" id="1.10.530.10">
    <property type="match status" value="1"/>
</dbReference>
<feature type="domain" description="Mannosyl-glycoprotein endo-beta-N-acetylglucosamidase-like" evidence="3">
    <location>
        <begin position="744"/>
        <end position="898"/>
    </location>
</feature>
<keyword evidence="5" id="KW-1185">Reference proteome</keyword>
<dbReference type="Proteomes" id="UP000033354">
    <property type="component" value="Unassembled WGS sequence"/>
</dbReference>
<comment type="caution">
    <text evidence="4">The sequence shown here is derived from an EMBL/GenBank/DDBJ whole genome shotgun (WGS) entry which is preliminary data.</text>
</comment>
<dbReference type="Pfam" id="PF05954">
    <property type="entry name" value="Phage_GPD"/>
    <property type="match status" value="1"/>
</dbReference>
<dbReference type="SMART" id="SM00047">
    <property type="entry name" value="LYZ2"/>
    <property type="match status" value="1"/>
</dbReference>
<dbReference type="InterPro" id="IPR006533">
    <property type="entry name" value="T6SS_Vgr_RhsGE"/>
</dbReference>
<gene>
    <name evidence="4" type="ORF">SG71_15040</name>
</gene>
<evidence type="ECO:0000256" key="1">
    <source>
        <dbReference type="ARBA" id="ARBA00005558"/>
    </source>
</evidence>
<dbReference type="InterPro" id="IPR054030">
    <property type="entry name" value="Gp5_Vgr_C"/>
</dbReference>
<comment type="similarity">
    <text evidence="1">Belongs to the VgrG protein family.</text>
</comment>
<reference evidence="4 5" key="1">
    <citation type="submission" date="2015-02" db="EMBL/GenBank/DDBJ databases">
        <authorList>
            <person name="Adams M."/>
            <person name="Sutton G."/>
            <person name="Nelson K."/>
            <person name="Bonomo R."/>
            <person name="McCorrison J."/>
            <person name="Sanka R."/>
            <person name="Brinkac L."/>
            <person name="Nierman W."/>
        </authorList>
    </citation>
    <scope>NUCLEOTIDE SEQUENCE [LARGE SCALE GENOMIC DNA]</scope>
    <source>
        <strain evidence="4 5">CIDEIMsCOL9</strain>
    </source>
</reference>
<dbReference type="EMBL" id="JZKT01000024">
    <property type="protein sequence ID" value="KJX34771.1"/>
    <property type="molecule type" value="Genomic_DNA"/>
</dbReference>
<dbReference type="Gene3D" id="4.10.220.110">
    <property type="match status" value="1"/>
</dbReference>
<dbReference type="NCBIfam" id="TIGR03361">
    <property type="entry name" value="VI_Rhs_Vgr"/>
    <property type="match status" value="1"/>
</dbReference>
<name>A0AAW3HEZ2_9ENTR</name>
<dbReference type="GeneID" id="63142803"/>
<dbReference type="Gene3D" id="3.55.50.10">
    <property type="entry name" value="Baseplate protein-like domains"/>
    <property type="match status" value="1"/>
</dbReference>
<dbReference type="NCBIfam" id="TIGR01646">
    <property type="entry name" value="vgr_GE"/>
    <property type="match status" value="1"/>
</dbReference>
<dbReference type="SUPFAM" id="SSF69349">
    <property type="entry name" value="Phage fibre proteins"/>
    <property type="match status" value="1"/>
</dbReference>
<organism evidence="4 5">
    <name type="scientific">Enterobacter chengduensis</name>
    <dbReference type="NCBI Taxonomy" id="2494701"/>
    <lineage>
        <taxon>Bacteria</taxon>
        <taxon>Pseudomonadati</taxon>
        <taxon>Pseudomonadota</taxon>
        <taxon>Gammaproteobacteria</taxon>
        <taxon>Enterobacterales</taxon>
        <taxon>Enterobacteriaceae</taxon>
        <taxon>Enterobacter</taxon>
        <taxon>Enterobacter cloacae complex</taxon>
    </lineage>
</organism>
<dbReference type="AlphaFoldDB" id="A0AAW3HEZ2"/>
<proteinExistence type="inferred from homology"/>
<evidence type="ECO:0000313" key="5">
    <source>
        <dbReference type="Proteomes" id="UP000033354"/>
    </source>
</evidence>
<dbReference type="SUPFAM" id="SSF69279">
    <property type="entry name" value="Phage tail proteins"/>
    <property type="match status" value="2"/>
</dbReference>
<sequence>MLNRITVQLPVEGLLFWKLTGREAMSESFALTLTVLGTDARIDRSKLLGQPVTVTIPTQNLLTSRYINGKITRVAVSAVELTGTRYAVYQLTVEPDLWPMKRDRNLRIFQGQTVPQIVKTLLGEHQVNVEDKLTGSYRVWDYCVQYQESSLDFISRLMELEGIAYHFRHEADKHTLVLTDAATQHQPFSGYEVIPYHQTPSGGSTDEEGIGQWALEDSVTPGIYSLDDYDFRKPNAWLFQAQQNPASPKPGSIDVYDWPGRFVDKGHGEFYARIRQERWQVEHQQIQATATAAGIAPGHTFTLTNAPFFSDNGEYLVTAAGYHFEENRYASGEGETVHRTDFTVIPASVSYRPAQSTAWPRTYGPQTAKVVGPKGESIWTDKYGRVKVKFHWDRLAKGDDTSSCWVRVSSAWAGQGYGGVQIPRVGDEVVVDFINGDPDRPIITGRVYNDASMPPWALPAAATQMGFMSRTKDGSVDNANALRFEDKAGAEQVWIQAERNMDTSVKNDETHSVGGERSHYVKKNELHRVEANQTQAVKGGTEILTGKGKLDAAVEQYVIASGTKLRLVSGESAIELNANGKINLIGKEFNFFVEGDGYITTGGKLHLNTSGTKPGTTAPGSGHKGDIDAAVQAYFSPDQAKKSAGAGVAGGSGKAAPAPAQNNSAASTGTDKTSEYDYSLQDMVDKQKNLKAKPQKWTRRGFVNASEDDIKKYANPDNFNTGTDKYQFLDLSSSSGVSETDMATFLKGKGVLEGQEKTYLDAAKKYNVSEVYLASHSALETGNGASELAKGVEVNGVKVYNMYGIGALDGNAVKTGSNYAYKMGWTSPEKAIDGGAKWISEKYINNADYAQNNLYKMRWNPASPGTHQYATDVNWAVAQTSNMKKMFDNFPGANLSYDIPKFK</sequence>
<accession>A0AAW3HEZ2</accession>
<evidence type="ECO:0000256" key="2">
    <source>
        <dbReference type="SAM" id="MobiDB-lite"/>
    </source>
</evidence>
<dbReference type="RefSeq" id="WP_032641104.1">
    <property type="nucleotide sequence ID" value="NZ_CP043318.1"/>
</dbReference>
<dbReference type="Gene3D" id="2.30.110.50">
    <property type="match status" value="1"/>
</dbReference>
<dbReference type="InterPro" id="IPR002901">
    <property type="entry name" value="MGlyc_endo_b_GlcNAc-like_dom"/>
</dbReference>
<dbReference type="Gene3D" id="2.40.50.230">
    <property type="entry name" value="Gp5 N-terminal domain"/>
    <property type="match status" value="1"/>
</dbReference>
<dbReference type="Pfam" id="PF22178">
    <property type="entry name" value="Gp5_trimer_C"/>
    <property type="match status" value="1"/>
</dbReference>
<feature type="region of interest" description="Disordered" evidence="2">
    <location>
        <begin position="645"/>
        <end position="673"/>
    </location>
</feature>
<feature type="compositionally biased region" description="Low complexity" evidence="2">
    <location>
        <begin position="654"/>
        <end position="667"/>
    </location>
</feature>
<dbReference type="Pfam" id="PF01832">
    <property type="entry name" value="Glucosaminidase"/>
    <property type="match status" value="1"/>
</dbReference>
<dbReference type="InterPro" id="IPR006531">
    <property type="entry name" value="Gp5/Vgr_OB"/>
</dbReference>
<dbReference type="InterPro" id="IPR017847">
    <property type="entry name" value="T6SS_RhsGE_Vgr_subset"/>
</dbReference>
<dbReference type="SUPFAM" id="SSF69255">
    <property type="entry name" value="gp5 N-terminal domain-like"/>
    <property type="match status" value="1"/>
</dbReference>
<protein>
    <submittedName>
        <fullName evidence="4">Type IV secretion protein Rhs</fullName>
    </submittedName>
</protein>
<dbReference type="GO" id="GO:0004040">
    <property type="term" value="F:amidase activity"/>
    <property type="evidence" value="ECO:0007669"/>
    <property type="project" value="InterPro"/>
</dbReference>
<evidence type="ECO:0000313" key="4">
    <source>
        <dbReference type="EMBL" id="KJX34771.1"/>
    </source>
</evidence>
<dbReference type="Pfam" id="PF04717">
    <property type="entry name" value="Phage_base_V"/>
    <property type="match status" value="1"/>
</dbReference>
<dbReference type="InterPro" id="IPR037026">
    <property type="entry name" value="Vgr_OB-fold_dom_sf"/>
</dbReference>